<feature type="non-terminal residue" evidence="1">
    <location>
        <position position="1"/>
    </location>
</feature>
<comment type="caution">
    <text evidence="1">The sequence shown here is derived from an EMBL/GenBank/DDBJ whole genome shotgun (WGS) entry which is preliminary data.</text>
</comment>
<dbReference type="SUPFAM" id="SSF48208">
    <property type="entry name" value="Six-hairpin glycosidases"/>
    <property type="match status" value="1"/>
</dbReference>
<dbReference type="AlphaFoldDB" id="A0A845GFL6"/>
<feature type="non-terminal residue" evidence="1">
    <location>
        <position position="127"/>
    </location>
</feature>
<organism evidence="1 2">
    <name type="scientific">Duganella vulcania</name>
    <dbReference type="NCBI Taxonomy" id="2692166"/>
    <lineage>
        <taxon>Bacteria</taxon>
        <taxon>Pseudomonadati</taxon>
        <taxon>Pseudomonadota</taxon>
        <taxon>Betaproteobacteria</taxon>
        <taxon>Burkholderiales</taxon>
        <taxon>Oxalobacteraceae</taxon>
        <taxon>Telluria group</taxon>
        <taxon>Duganella</taxon>
    </lineage>
</organism>
<sequence>GVRACAAELGVDAAPALASLPDGELAFNAIALDAQGRPVPVLHSDLGFALMLQQPPAELIERELAAVMRPFPAGLMTGVGMVVANGAYADAALRPLFGPDRYHGAVVWSWQQALLAAGLARQLARGD</sequence>
<gene>
    <name evidence="1" type="ORF">GTP91_34125</name>
</gene>
<protein>
    <submittedName>
        <fullName evidence="1">Uncharacterized protein</fullName>
    </submittedName>
</protein>
<accession>A0A845GFL6</accession>
<reference evidence="1 2" key="1">
    <citation type="submission" date="2020-01" db="EMBL/GenBank/DDBJ databases">
        <title>Novel species isolated from a subtropical stream in China.</title>
        <authorList>
            <person name="Lu H."/>
        </authorList>
    </citation>
    <scope>NUCLEOTIDE SEQUENCE [LARGE SCALE GENOMIC DNA]</scope>
    <source>
        <strain evidence="1 2">FT82W</strain>
    </source>
</reference>
<proteinExistence type="predicted"/>
<dbReference type="InterPro" id="IPR008928">
    <property type="entry name" value="6-hairpin_glycosidase_sf"/>
</dbReference>
<dbReference type="GO" id="GO:0005975">
    <property type="term" value="P:carbohydrate metabolic process"/>
    <property type="evidence" value="ECO:0007669"/>
    <property type="project" value="InterPro"/>
</dbReference>
<evidence type="ECO:0000313" key="2">
    <source>
        <dbReference type="Proteomes" id="UP000470302"/>
    </source>
</evidence>
<evidence type="ECO:0000313" key="1">
    <source>
        <dbReference type="EMBL" id="MYM92192.1"/>
    </source>
</evidence>
<dbReference type="Proteomes" id="UP000470302">
    <property type="component" value="Unassembled WGS sequence"/>
</dbReference>
<name>A0A845GFL6_9BURK</name>
<dbReference type="EMBL" id="WWCW01000502">
    <property type="protein sequence ID" value="MYM92192.1"/>
    <property type="molecule type" value="Genomic_DNA"/>
</dbReference>